<evidence type="ECO:0000259" key="1">
    <source>
        <dbReference type="PROSITE" id="PS50112"/>
    </source>
</evidence>
<dbReference type="SUPFAM" id="SSF141868">
    <property type="entry name" value="EAL domain-like"/>
    <property type="match status" value="1"/>
</dbReference>
<dbReference type="InterPro" id="IPR052155">
    <property type="entry name" value="Biofilm_reg_signaling"/>
</dbReference>
<dbReference type="EMBL" id="VYKL01000025">
    <property type="protein sequence ID" value="KAA9022032.1"/>
    <property type="molecule type" value="Genomic_DNA"/>
</dbReference>
<feature type="domain" description="PAS" evidence="1">
    <location>
        <begin position="61"/>
        <end position="92"/>
    </location>
</feature>
<dbReference type="Pfam" id="PF00990">
    <property type="entry name" value="GGDEF"/>
    <property type="match status" value="1"/>
</dbReference>
<dbReference type="NCBIfam" id="TIGR00254">
    <property type="entry name" value="GGDEF"/>
    <property type="match status" value="1"/>
</dbReference>
<evidence type="ECO:0000259" key="4">
    <source>
        <dbReference type="PROSITE" id="PS50887"/>
    </source>
</evidence>
<dbReference type="PANTHER" id="PTHR44757:SF2">
    <property type="entry name" value="BIOFILM ARCHITECTURE MAINTENANCE PROTEIN MBAA"/>
    <property type="match status" value="1"/>
</dbReference>
<dbReference type="PROSITE" id="PS50883">
    <property type="entry name" value="EAL"/>
    <property type="match status" value="1"/>
</dbReference>
<protein>
    <submittedName>
        <fullName evidence="5">EAL domain-containing protein</fullName>
    </submittedName>
</protein>
<accession>A0A5J5HM83</accession>
<comment type="caution">
    <text evidence="5">The sequence shown here is derived from an EMBL/GenBank/DDBJ whole genome shotgun (WGS) entry which is preliminary data.</text>
</comment>
<dbReference type="SMART" id="SM00267">
    <property type="entry name" value="GGDEF"/>
    <property type="match status" value="1"/>
</dbReference>
<dbReference type="InterPro" id="IPR029787">
    <property type="entry name" value="Nucleotide_cyclase"/>
</dbReference>
<dbReference type="InterPro" id="IPR001633">
    <property type="entry name" value="EAL_dom"/>
</dbReference>
<dbReference type="InterPro" id="IPR035919">
    <property type="entry name" value="EAL_sf"/>
</dbReference>
<dbReference type="CDD" id="cd01949">
    <property type="entry name" value="GGDEF"/>
    <property type="match status" value="1"/>
</dbReference>
<dbReference type="InterPro" id="IPR035965">
    <property type="entry name" value="PAS-like_dom_sf"/>
</dbReference>
<dbReference type="InterPro" id="IPR000160">
    <property type="entry name" value="GGDEF_dom"/>
</dbReference>
<evidence type="ECO:0000313" key="6">
    <source>
        <dbReference type="Proteomes" id="UP000326671"/>
    </source>
</evidence>
<dbReference type="PROSITE" id="PS50113">
    <property type="entry name" value="PAC"/>
    <property type="match status" value="1"/>
</dbReference>
<feature type="domain" description="GGDEF" evidence="4">
    <location>
        <begin position="323"/>
        <end position="457"/>
    </location>
</feature>
<dbReference type="Gene3D" id="3.30.70.270">
    <property type="match status" value="1"/>
</dbReference>
<dbReference type="CDD" id="cd00130">
    <property type="entry name" value="PAS"/>
    <property type="match status" value="1"/>
</dbReference>
<dbReference type="PROSITE" id="PS50112">
    <property type="entry name" value="PAS"/>
    <property type="match status" value="1"/>
</dbReference>
<dbReference type="InterPro" id="IPR001610">
    <property type="entry name" value="PAC"/>
</dbReference>
<feature type="domain" description="PAC" evidence="2">
    <location>
        <begin position="117"/>
        <end position="171"/>
    </location>
</feature>
<dbReference type="NCBIfam" id="TIGR00229">
    <property type="entry name" value="sensory_box"/>
    <property type="match status" value="1"/>
</dbReference>
<dbReference type="SMART" id="SM00052">
    <property type="entry name" value="EAL"/>
    <property type="match status" value="1"/>
</dbReference>
<gene>
    <name evidence="5" type="ORF">F4V44_16045</name>
</gene>
<organism evidence="5 6">
    <name type="scientific">Niallia endozanthoxylica</name>
    <dbReference type="NCBI Taxonomy" id="2036016"/>
    <lineage>
        <taxon>Bacteria</taxon>
        <taxon>Bacillati</taxon>
        <taxon>Bacillota</taxon>
        <taxon>Bacilli</taxon>
        <taxon>Bacillales</taxon>
        <taxon>Bacillaceae</taxon>
        <taxon>Niallia</taxon>
    </lineage>
</organism>
<dbReference type="Proteomes" id="UP000326671">
    <property type="component" value="Unassembled WGS sequence"/>
</dbReference>
<dbReference type="SUPFAM" id="SSF55073">
    <property type="entry name" value="Nucleotide cyclase"/>
    <property type="match status" value="1"/>
</dbReference>
<dbReference type="Gene3D" id="3.20.20.450">
    <property type="entry name" value="EAL domain"/>
    <property type="match status" value="1"/>
</dbReference>
<dbReference type="Pfam" id="PF13426">
    <property type="entry name" value="PAS_9"/>
    <property type="match status" value="1"/>
</dbReference>
<dbReference type="SUPFAM" id="SSF55785">
    <property type="entry name" value="PYP-like sensor domain (PAS domain)"/>
    <property type="match status" value="2"/>
</dbReference>
<dbReference type="InterPro" id="IPR000700">
    <property type="entry name" value="PAS-assoc_C"/>
</dbReference>
<dbReference type="CDD" id="cd01948">
    <property type="entry name" value="EAL"/>
    <property type="match status" value="1"/>
</dbReference>
<evidence type="ECO:0000313" key="5">
    <source>
        <dbReference type="EMBL" id="KAA9022032.1"/>
    </source>
</evidence>
<dbReference type="AlphaFoldDB" id="A0A5J5HM83"/>
<dbReference type="OrthoDB" id="9759607at2"/>
<proteinExistence type="predicted"/>
<dbReference type="SMART" id="SM00086">
    <property type="entry name" value="PAC"/>
    <property type="match status" value="2"/>
</dbReference>
<sequence>MRMLNFFEDQDYKELIQSLRHASLKISGGLEENSTEIIDEIKRVLNQFSTLKYAIDQSIIVAVTNASGQILYVNDKFCEISKYNRKELIGKTHKIINSGYHDQSFIKQMWDTIKRGEIWEGNIKNKAKDGMYYWVKTTIVPFCDDDNKPYMYIALRTDITAGKENEEKLVNALKNDFNLVVSSMHNFVFKVTKNHAGHFVYQFGEGKLAQQLGLETHLVYQKTPKELFSNRIASLLEENYEKAYTGQTVTYTYSYRNHHILTTLSPVYENGKITNIIGCSNDISELHRAKEEVEFLAYHDTLTNLPNRRKLIEDINQLIEKKQKFAFLLLDLDQFKNINDSFGHTFGDQLLKTIATRLQQVIGPNDYIYRFAGDEFIVLFPERLDEGVLIKAAEKLLSVFHEKVQFSSTVGLFITGSIGISLFPDHGLDIDQLMKNADFAMYAAKKQRRNAYKIFDQDMMEAKQDYLQIEAYLQTAIENDEFELYFQPKLDLKTNKISGMEALLRWHHPILGNVPPNKFIPIAEETGVIWKIDKWVLKNACIQNKKWAESKMAQQLRVSVNISPIQFSHPDFTEMVKHVLEETGLEPGLLELEITETTVIDNTEECIKNVETLRELGVGVSIDDFGTGYSSLNYLKRFPFDYLKIDQSYVREMFNRKEDMAIVKAIITLAKDLNLKVIAEGVEDSDILECLKDLDCDEIQGYYISRPLSSPDFETMMKLMKRQEELRLLKNTL</sequence>
<dbReference type="Pfam" id="PF00563">
    <property type="entry name" value="EAL"/>
    <property type="match status" value="1"/>
</dbReference>
<reference evidence="5 6" key="1">
    <citation type="submission" date="2019-09" db="EMBL/GenBank/DDBJ databases">
        <title>Whole genome sequences of isolates from the Mars Exploration Rovers.</title>
        <authorList>
            <person name="Seuylemezian A."/>
            <person name="Vaishampayan P."/>
        </authorList>
    </citation>
    <scope>NUCLEOTIDE SEQUENCE [LARGE SCALE GENOMIC DNA]</scope>
    <source>
        <strain evidence="5 6">MER_TA_151</strain>
    </source>
</reference>
<dbReference type="Gene3D" id="3.30.450.20">
    <property type="entry name" value="PAS domain"/>
    <property type="match status" value="2"/>
</dbReference>
<evidence type="ECO:0000259" key="3">
    <source>
        <dbReference type="PROSITE" id="PS50883"/>
    </source>
</evidence>
<feature type="domain" description="EAL" evidence="3">
    <location>
        <begin position="466"/>
        <end position="721"/>
    </location>
</feature>
<dbReference type="PANTHER" id="PTHR44757">
    <property type="entry name" value="DIGUANYLATE CYCLASE DGCP"/>
    <property type="match status" value="1"/>
</dbReference>
<dbReference type="PROSITE" id="PS50887">
    <property type="entry name" value="GGDEF"/>
    <property type="match status" value="1"/>
</dbReference>
<keyword evidence="6" id="KW-1185">Reference proteome</keyword>
<dbReference type="InterPro" id="IPR043128">
    <property type="entry name" value="Rev_trsase/Diguanyl_cyclase"/>
</dbReference>
<name>A0A5J5HM83_9BACI</name>
<evidence type="ECO:0000259" key="2">
    <source>
        <dbReference type="PROSITE" id="PS50113"/>
    </source>
</evidence>
<dbReference type="InterPro" id="IPR000014">
    <property type="entry name" value="PAS"/>
</dbReference>
<dbReference type="FunFam" id="3.20.20.450:FF:000001">
    <property type="entry name" value="Cyclic di-GMP phosphodiesterase yahA"/>
    <property type="match status" value="1"/>
</dbReference>